<dbReference type="PANTHER" id="PTHR36749">
    <property type="entry name" value="F7O18.3 PROTEIN"/>
    <property type="match status" value="1"/>
</dbReference>
<proteinExistence type="predicted"/>
<dbReference type="Proteomes" id="UP000815325">
    <property type="component" value="Unassembled WGS sequence"/>
</dbReference>
<sequence>MAARRRALLDCVHHARTFHKHAWAQTAIELTAEHCWQNKCTAIELTAEHCWQNKSRFCSQLHEEVDELWRWVRSARAMRKRHPASIELWHWVRSARAMRKRGPSAKEINRDTTSFERASDTWSRMAVPTKGKVGAQGDAKATQWLG</sequence>
<reference evidence="1" key="1">
    <citation type="submission" date="2017-08" db="EMBL/GenBank/DDBJ databases">
        <authorList>
            <person name="Polle J.E."/>
            <person name="Barry K."/>
            <person name="Cushman J."/>
            <person name="Schmutz J."/>
            <person name="Tran D."/>
            <person name="Hathwaick L.T."/>
            <person name="Yim W.C."/>
            <person name="Jenkins J."/>
            <person name="Mckie-Krisberg Z.M."/>
            <person name="Prochnik S."/>
            <person name="Lindquist E."/>
            <person name="Dockter R.B."/>
            <person name="Adam C."/>
            <person name="Molina H."/>
            <person name="Bunkerborg J."/>
            <person name="Jin E."/>
            <person name="Buchheim M."/>
            <person name="Magnuson J."/>
        </authorList>
    </citation>
    <scope>NUCLEOTIDE SEQUENCE</scope>
    <source>
        <strain evidence="1">CCAP 19/18</strain>
    </source>
</reference>
<organism evidence="1 2">
    <name type="scientific">Dunaliella salina</name>
    <name type="common">Green alga</name>
    <name type="synonym">Protococcus salinus</name>
    <dbReference type="NCBI Taxonomy" id="3046"/>
    <lineage>
        <taxon>Eukaryota</taxon>
        <taxon>Viridiplantae</taxon>
        <taxon>Chlorophyta</taxon>
        <taxon>core chlorophytes</taxon>
        <taxon>Chlorophyceae</taxon>
        <taxon>CS clade</taxon>
        <taxon>Chlamydomonadales</taxon>
        <taxon>Dunaliellaceae</taxon>
        <taxon>Dunaliella</taxon>
    </lineage>
</organism>
<gene>
    <name evidence="1" type="ORF">DUNSADRAFT_9917</name>
</gene>
<evidence type="ECO:0000313" key="1">
    <source>
        <dbReference type="EMBL" id="KAF5833719.1"/>
    </source>
</evidence>
<keyword evidence="2" id="KW-1185">Reference proteome</keyword>
<accession>A0ABQ7GGJ9</accession>
<dbReference type="EMBL" id="MU069795">
    <property type="protein sequence ID" value="KAF5833719.1"/>
    <property type="molecule type" value="Genomic_DNA"/>
</dbReference>
<comment type="caution">
    <text evidence="1">The sequence shown here is derived from an EMBL/GenBank/DDBJ whole genome shotgun (WGS) entry which is preliminary data.</text>
</comment>
<protein>
    <submittedName>
        <fullName evidence="1">Uncharacterized protein</fullName>
    </submittedName>
</protein>
<dbReference type="PANTHER" id="PTHR36749:SF1">
    <property type="entry name" value="F7O18.3 PROTEIN"/>
    <property type="match status" value="1"/>
</dbReference>
<name>A0ABQ7GGJ9_DUNSA</name>
<evidence type="ECO:0000313" key="2">
    <source>
        <dbReference type="Proteomes" id="UP000815325"/>
    </source>
</evidence>